<sequence>MTAINQNFADFSHGARPVQPSLGRGAAQSQVNIRPGGSVSAMLLRLLGGCMVLASIGIWLAPEAGADPQLALVRMGITVFLMFLGLCLLLQRETADQPEFQFDAQRGEMRIEEIRADGRPVVVMRRSYRSLGAARFSDKTLQIIETNGTILLELPLEGRATRRLLMSQIRPHLPILD</sequence>
<dbReference type="OrthoDB" id="7860996at2"/>
<reference evidence="2 3" key="1">
    <citation type="submission" date="2018-03" db="EMBL/GenBank/DDBJ databases">
        <title>Genomic Encyclopedia of Archaeal and Bacterial Type Strains, Phase II (KMG-II): from individual species to whole genera.</title>
        <authorList>
            <person name="Goeker M."/>
        </authorList>
    </citation>
    <scope>NUCLEOTIDE SEQUENCE [LARGE SCALE GENOMIC DNA]</scope>
    <source>
        <strain evidence="2 3">DSM 25328</strain>
    </source>
</reference>
<gene>
    <name evidence="2" type="ORF">CLV89_10524</name>
</gene>
<accession>A0A2T1AGS7</accession>
<organism evidence="2 3">
    <name type="scientific">Tritonibacter scottomollicae</name>
    <name type="common">Epibacterium scottomollicae</name>
    <dbReference type="NCBI Taxonomy" id="483013"/>
    <lineage>
        <taxon>Bacteria</taxon>
        <taxon>Pseudomonadati</taxon>
        <taxon>Pseudomonadota</taxon>
        <taxon>Alphaproteobacteria</taxon>
        <taxon>Rhodobacterales</taxon>
        <taxon>Paracoccaceae</taxon>
        <taxon>Tritonibacter</taxon>
    </lineage>
</organism>
<dbReference type="AlphaFoldDB" id="A0A2T1AGS7"/>
<evidence type="ECO:0000313" key="2">
    <source>
        <dbReference type="EMBL" id="PRZ47803.1"/>
    </source>
</evidence>
<name>A0A2T1AGS7_TRISK</name>
<keyword evidence="1" id="KW-0812">Transmembrane</keyword>
<protein>
    <submittedName>
        <fullName evidence="2">Uncharacterized protein</fullName>
    </submittedName>
</protein>
<keyword evidence="1" id="KW-1133">Transmembrane helix</keyword>
<evidence type="ECO:0000313" key="3">
    <source>
        <dbReference type="Proteomes" id="UP000237718"/>
    </source>
</evidence>
<feature type="transmembrane region" description="Helical" evidence="1">
    <location>
        <begin position="42"/>
        <end position="60"/>
    </location>
</feature>
<feature type="transmembrane region" description="Helical" evidence="1">
    <location>
        <begin position="72"/>
        <end position="90"/>
    </location>
</feature>
<proteinExistence type="predicted"/>
<dbReference type="RefSeq" id="WP_106163509.1">
    <property type="nucleotide sequence ID" value="NZ_JBLWXK010000002.1"/>
</dbReference>
<dbReference type="EMBL" id="PVUF01000005">
    <property type="protein sequence ID" value="PRZ47803.1"/>
    <property type="molecule type" value="Genomic_DNA"/>
</dbReference>
<keyword evidence="1" id="KW-0472">Membrane</keyword>
<comment type="caution">
    <text evidence="2">The sequence shown here is derived from an EMBL/GenBank/DDBJ whole genome shotgun (WGS) entry which is preliminary data.</text>
</comment>
<dbReference type="Proteomes" id="UP000237718">
    <property type="component" value="Unassembled WGS sequence"/>
</dbReference>
<evidence type="ECO:0000256" key="1">
    <source>
        <dbReference type="SAM" id="Phobius"/>
    </source>
</evidence>